<evidence type="ECO:0000313" key="1">
    <source>
        <dbReference type="EMBL" id="KAG2838874.1"/>
    </source>
</evidence>
<evidence type="ECO:0000313" key="7">
    <source>
        <dbReference type="EMBL" id="RAW24388.1"/>
    </source>
</evidence>
<dbReference type="EMBL" id="RCML01000071">
    <property type="protein sequence ID" value="KAG2993532.1"/>
    <property type="molecule type" value="Genomic_DNA"/>
</dbReference>
<proteinExistence type="predicted"/>
<dbReference type="Proteomes" id="UP000774804">
    <property type="component" value="Unassembled WGS sequence"/>
</dbReference>
<dbReference type="Proteomes" id="UP000760860">
    <property type="component" value="Unassembled WGS sequence"/>
</dbReference>
<dbReference type="AlphaFoldDB" id="A0A329RMN9"/>
<sequence length="170" mass="17951">MKLLRSVFPAEFVLPCHDSSACGHDLGPTVGGCGWSRCRGVPEADHELNPANDLVAKFKPARRIIPMTLIPGPAQHCRRGTVPVPRVPVRVGADTVPWLSLTSTPTAFWNLPTPWAATPTATCSPENADDEGCGYDCNYVPINADVVGYGRGNYLGCPGVGCSAHAPSSV</sequence>
<protein>
    <submittedName>
        <fullName evidence="7">Uncharacterized protein</fullName>
    </submittedName>
</protein>
<dbReference type="EMBL" id="JAENGZ010000908">
    <property type="protein sequence ID" value="KAG6952569.1"/>
    <property type="molecule type" value="Genomic_DNA"/>
</dbReference>
<dbReference type="EMBL" id="MJFZ01000892">
    <property type="protein sequence ID" value="RAW24388.1"/>
    <property type="molecule type" value="Genomic_DNA"/>
</dbReference>
<dbReference type="Proteomes" id="UP000697107">
    <property type="component" value="Unassembled WGS sequence"/>
</dbReference>
<dbReference type="EMBL" id="RCMG01001020">
    <property type="protein sequence ID" value="KAG2838874.1"/>
    <property type="molecule type" value="Genomic_DNA"/>
</dbReference>
<dbReference type="Proteomes" id="UP000735874">
    <property type="component" value="Unassembled WGS sequence"/>
</dbReference>
<evidence type="ECO:0000313" key="5">
    <source>
        <dbReference type="EMBL" id="KAG3222405.1"/>
    </source>
</evidence>
<evidence type="ECO:0000313" key="6">
    <source>
        <dbReference type="EMBL" id="KAG6952569.1"/>
    </source>
</evidence>
<organism evidence="7 8">
    <name type="scientific">Phytophthora cactorum</name>
    <dbReference type="NCBI Taxonomy" id="29920"/>
    <lineage>
        <taxon>Eukaryota</taxon>
        <taxon>Sar</taxon>
        <taxon>Stramenopiles</taxon>
        <taxon>Oomycota</taxon>
        <taxon>Peronosporomycetes</taxon>
        <taxon>Peronosporales</taxon>
        <taxon>Peronosporaceae</taxon>
        <taxon>Phytophthora</taxon>
    </lineage>
</organism>
<evidence type="ECO:0000313" key="4">
    <source>
        <dbReference type="EMBL" id="KAG2993532.1"/>
    </source>
</evidence>
<gene>
    <name evidence="6" type="ORF">JG687_00012920</name>
    <name evidence="7" type="ORF">PC110_g19182</name>
    <name evidence="1" type="ORF">PC113_g19580</name>
    <name evidence="2" type="ORF">PC115_g18428</name>
    <name evidence="3" type="ORF">PC117_g20544</name>
    <name evidence="4" type="ORF">PC118_g3956</name>
    <name evidence="5" type="ORF">PC129_g6893</name>
</gene>
<dbReference type="EMBL" id="RCMK01000965">
    <property type="protein sequence ID" value="KAG2906340.1"/>
    <property type="molecule type" value="Genomic_DNA"/>
</dbReference>
<evidence type="ECO:0000313" key="3">
    <source>
        <dbReference type="EMBL" id="KAG2906340.1"/>
    </source>
</evidence>
<reference evidence="5" key="2">
    <citation type="submission" date="2018-05" db="EMBL/GenBank/DDBJ databases">
        <title>Effector identification in a new, highly contiguous assembly of the strawberry crown rot pathogen Phytophthora cactorum.</title>
        <authorList>
            <person name="Armitage A.D."/>
            <person name="Nellist C.F."/>
            <person name="Bates H."/>
            <person name="Vickerstaff R.J."/>
            <person name="Harrison R.J."/>
        </authorList>
    </citation>
    <scope>NUCLEOTIDE SEQUENCE</scope>
    <source>
        <strain evidence="1">15-7</strain>
        <strain evidence="2">4032</strain>
        <strain evidence="3">4040</strain>
        <strain evidence="4">P415</strain>
        <strain evidence="5">P421</strain>
    </source>
</reference>
<comment type="caution">
    <text evidence="7">The sequence shown here is derived from an EMBL/GenBank/DDBJ whole genome shotgun (WGS) entry which is preliminary data.</text>
</comment>
<dbReference type="OrthoDB" id="10276743at2759"/>
<evidence type="ECO:0000313" key="2">
    <source>
        <dbReference type="EMBL" id="KAG2893605.1"/>
    </source>
</evidence>
<dbReference type="EMBL" id="RCMI01000952">
    <property type="protein sequence ID" value="KAG2893605.1"/>
    <property type="molecule type" value="Genomic_DNA"/>
</dbReference>
<name>A0A329RMN9_9STRA</name>
<dbReference type="Proteomes" id="UP000251314">
    <property type="component" value="Unassembled WGS sequence"/>
</dbReference>
<evidence type="ECO:0000313" key="8">
    <source>
        <dbReference type="Proteomes" id="UP000251314"/>
    </source>
</evidence>
<reference evidence="6" key="3">
    <citation type="submission" date="2021-01" db="EMBL/GenBank/DDBJ databases">
        <title>Phytophthora aleatoria, a newly-described species from Pinus radiata is distinct from Phytophthora cactorum isolates based on comparative genomics.</title>
        <authorList>
            <person name="Mcdougal R."/>
            <person name="Panda P."/>
            <person name="Williams N."/>
            <person name="Studholme D.J."/>
        </authorList>
    </citation>
    <scope>NUCLEOTIDE SEQUENCE</scope>
    <source>
        <strain evidence="6">NZFS 3830</strain>
    </source>
</reference>
<dbReference type="VEuPathDB" id="FungiDB:PC110_g19182"/>
<dbReference type="Proteomes" id="UP000688947">
    <property type="component" value="Unassembled WGS sequence"/>
</dbReference>
<accession>A0A329RMN9</accession>
<dbReference type="Proteomes" id="UP000736787">
    <property type="component" value="Unassembled WGS sequence"/>
</dbReference>
<reference evidence="7 8" key="1">
    <citation type="submission" date="2018-01" db="EMBL/GenBank/DDBJ databases">
        <title>Draft genome of the strawberry crown rot pathogen Phytophthora cactorum.</title>
        <authorList>
            <person name="Armitage A.D."/>
            <person name="Lysoe E."/>
            <person name="Nellist C.F."/>
            <person name="Harrison R.J."/>
            <person name="Brurberg M.B."/>
        </authorList>
    </citation>
    <scope>NUCLEOTIDE SEQUENCE [LARGE SCALE GENOMIC DNA]</scope>
    <source>
        <strain evidence="7 8">10300</strain>
    </source>
</reference>
<dbReference type="EMBL" id="RCMV01000182">
    <property type="protein sequence ID" value="KAG3222405.1"/>
    <property type="molecule type" value="Genomic_DNA"/>
</dbReference>
<keyword evidence="8" id="KW-1185">Reference proteome</keyword>